<protein>
    <submittedName>
        <fullName evidence="1">Uncharacterized protein</fullName>
    </submittedName>
</protein>
<sequence length="62" mass="7291">MKKKEVAVVVVRCWCFLIQKKDFGVSVTVMIGKVFYRRRQGWKLKPKRRHRCALARGNGTIL</sequence>
<dbReference type="AlphaFoldDB" id="A0A6J5VBX3"/>
<reference evidence="1 2" key="1">
    <citation type="submission" date="2020-05" db="EMBL/GenBank/DDBJ databases">
        <authorList>
            <person name="Campoy J."/>
            <person name="Schneeberger K."/>
            <person name="Spophaly S."/>
        </authorList>
    </citation>
    <scope>NUCLEOTIDE SEQUENCE [LARGE SCALE GENOMIC DNA]</scope>
    <source>
        <strain evidence="1">PruArmRojPasFocal</strain>
    </source>
</reference>
<organism evidence="1 2">
    <name type="scientific">Prunus armeniaca</name>
    <name type="common">Apricot</name>
    <name type="synonym">Armeniaca vulgaris</name>
    <dbReference type="NCBI Taxonomy" id="36596"/>
    <lineage>
        <taxon>Eukaryota</taxon>
        <taxon>Viridiplantae</taxon>
        <taxon>Streptophyta</taxon>
        <taxon>Embryophyta</taxon>
        <taxon>Tracheophyta</taxon>
        <taxon>Spermatophyta</taxon>
        <taxon>Magnoliopsida</taxon>
        <taxon>eudicotyledons</taxon>
        <taxon>Gunneridae</taxon>
        <taxon>Pentapetalae</taxon>
        <taxon>rosids</taxon>
        <taxon>fabids</taxon>
        <taxon>Rosales</taxon>
        <taxon>Rosaceae</taxon>
        <taxon>Amygdaloideae</taxon>
        <taxon>Amygdaleae</taxon>
        <taxon>Prunus</taxon>
    </lineage>
</organism>
<gene>
    <name evidence="1" type="ORF">CURHAP_LOCUS43823</name>
</gene>
<dbReference type="EMBL" id="CAEKDK010000007">
    <property type="protein sequence ID" value="CAB4286486.1"/>
    <property type="molecule type" value="Genomic_DNA"/>
</dbReference>
<evidence type="ECO:0000313" key="2">
    <source>
        <dbReference type="Proteomes" id="UP000507222"/>
    </source>
</evidence>
<proteinExistence type="predicted"/>
<dbReference type="Proteomes" id="UP000507222">
    <property type="component" value="Unassembled WGS sequence"/>
</dbReference>
<accession>A0A6J5VBX3</accession>
<evidence type="ECO:0000313" key="1">
    <source>
        <dbReference type="EMBL" id="CAB4286486.1"/>
    </source>
</evidence>
<name>A0A6J5VBX3_PRUAR</name>